<accession>C3YKP3</accession>
<feature type="region of interest" description="Disordered" evidence="1">
    <location>
        <begin position="34"/>
        <end position="76"/>
    </location>
</feature>
<protein>
    <submittedName>
        <fullName evidence="2">Uncharacterized protein</fullName>
    </submittedName>
</protein>
<sequence length="145" mass="16487">MGNVRQYNNEVSLSKSCYMPYQTIESRLAYLELVDDYDDDDDDDDSDDGDGGGEDDDDDDGDDENNDDDYDGDDSHSLSRNLWSLPFSCLYASCTPHHTPYRELLLLTRHAYRVYSHPINSNQSKQAAGDTCYDFPVPKSGPWHL</sequence>
<dbReference type="AlphaFoldDB" id="C3YKP3"/>
<reference evidence="2" key="1">
    <citation type="journal article" date="2008" name="Nature">
        <title>The amphioxus genome and the evolution of the chordate karyotype.</title>
        <authorList>
            <consortium name="US DOE Joint Genome Institute (JGI-PGF)"/>
            <person name="Putnam N.H."/>
            <person name="Butts T."/>
            <person name="Ferrier D.E.K."/>
            <person name="Furlong R.F."/>
            <person name="Hellsten U."/>
            <person name="Kawashima T."/>
            <person name="Robinson-Rechavi M."/>
            <person name="Shoguchi E."/>
            <person name="Terry A."/>
            <person name="Yu J.-K."/>
            <person name="Benito-Gutierrez E.L."/>
            <person name="Dubchak I."/>
            <person name="Garcia-Fernandez J."/>
            <person name="Gibson-Brown J.J."/>
            <person name="Grigoriev I.V."/>
            <person name="Horton A.C."/>
            <person name="de Jong P.J."/>
            <person name="Jurka J."/>
            <person name="Kapitonov V.V."/>
            <person name="Kohara Y."/>
            <person name="Kuroki Y."/>
            <person name="Lindquist E."/>
            <person name="Lucas S."/>
            <person name="Osoegawa K."/>
            <person name="Pennacchio L.A."/>
            <person name="Salamov A.A."/>
            <person name="Satou Y."/>
            <person name="Sauka-Spengler T."/>
            <person name="Schmutz J."/>
            <person name="Shin-I T."/>
            <person name="Toyoda A."/>
            <person name="Bronner-Fraser M."/>
            <person name="Fujiyama A."/>
            <person name="Holland L.Z."/>
            <person name="Holland P.W.H."/>
            <person name="Satoh N."/>
            <person name="Rokhsar D.S."/>
        </authorList>
    </citation>
    <scope>NUCLEOTIDE SEQUENCE [LARGE SCALE GENOMIC DNA]</scope>
    <source>
        <strain evidence="2">S238N-H82</strain>
        <tissue evidence="2">Testes</tissue>
    </source>
</reference>
<evidence type="ECO:0000313" key="2">
    <source>
        <dbReference type="EMBL" id="EEN59111.1"/>
    </source>
</evidence>
<organism>
    <name type="scientific">Branchiostoma floridae</name>
    <name type="common">Florida lancelet</name>
    <name type="synonym">Amphioxus</name>
    <dbReference type="NCBI Taxonomy" id="7739"/>
    <lineage>
        <taxon>Eukaryota</taxon>
        <taxon>Metazoa</taxon>
        <taxon>Chordata</taxon>
        <taxon>Cephalochordata</taxon>
        <taxon>Leptocardii</taxon>
        <taxon>Amphioxiformes</taxon>
        <taxon>Branchiostomatidae</taxon>
        <taxon>Branchiostoma</taxon>
    </lineage>
</organism>
<dbReference type="InParanoid" id="C3YKP3"/>
<name>C3YKP3_BRAFL</name>
<evidence type="ECO:0000256" key="1">
    <source>
        <dbReference type="SAM" id="MobiDB-lite"/>
    </source>
</evidence>
<dbReference type="EMBL" id="GG666523">
    <property type="protein sequence ID" value="EEN59111.1"/>
    <property type="molecule type" value="Genomic_DNA"/>
</dbReference>
<feature type="compositionally biased region" description="Acidic residues" evidence="1">
    <location>
        <begin position="34"/>
        <end position="72"/>
    </location>
</feature>
<proteinExistence type="predicted"/>
<gene>
    <name evidence="2" type="ORF">BRAFLDRAFT_63266</name>
</gene>